<dbReference type="PANTHER" id="PTHR43479:SF7">
    <property type="entry name" value="TETR-FAMILY TRANSCRIPTIONAL REGULATOR"/>
    <property type="match status" value="1"/>
</dbReference>
<dbReference type="InterPro" id="IPR009057">
    <property type="entry name" value="Homeodomain-like_sf"/>
</dbReference>
<dbReference type="PRINTS" id="PR00455">
    <property type="entry name" value="HTHTETR"/>
</dbReference>
<organism evidence="4 5">
    <name type="scientific">Stecheria intestinalis</name>
    <dbReference type="NCBI Taxonomy" id="2606630"/>
    <lineage>
        <taxon>Bacteria</taxon>
        <taxon>Bacillati</taxon>
        <taxon>Bacillota</taxon>
        <taxon>Erysipelotrichia</taxon>
        <taxon>Erysipelotrichales</taxon>
        <taxon>Erysipelotrichaceae</taxon>
        <taxon>Stecheria</taxon>
    </lineage>
</organism>
<dbReference type="InterPro" id="IPR023772">
    <property type="entry name" value="DNA-bd_HTH_TetR-type_CS"/>
</dbReference>
<feature type="DNA-binding region" description="H-T-H motif" evidence="2">
    <location>
        <begin position="35"/>
        <end position="54"/>
    </location>
</feature>
<dbReference type="PROSITE" id="PS01081">
    <property type="entry name" value="HTH_TETR_1"/>
    <property type="match status" value="1"/>
</dbReference>
<evidence type="ECO:0000256" key="2">
    <source>
        <dbReference type="PROSITE-ProRule" id="PRU00335"/>
    </source>
</evidence>
<dbReference type="PANTHER" id="PTHR43479">
    <property type="entry name" value="ACREF/ENVCD OPERON REPRESSOR-RELATED"/>
    <property type="match status" value="1"/>
</dbReference>
<dbReference type="AlphaFoldDB" id="A0A7X2NSM8"/>
<dbReference type="PROSITE" id="PS50977">
    <property type="entry name" value="HTH_TETR_2"/>
    <property type="match status" value="1"/>
</dbReference>
<accession>A0A7X2NSM8</accession>
<keyword evidence="5" id="KW-1185">Reference proteome</keyword>
<protein>
    <submittedName>
        <fullName evidence="4">TetR/AcrR family transcriptional regulator</fullName>
    </submittedName>
</protein>
<evidence type="ECO:0000256" key="1">
    <source>
        <dbReference type="ARBA" id="ARBA00023125"/>
    </source>
</evidence>
<evidence type="ECO:0000313" key="5">
    <source>
        <dbReference type="Proteomes" id="UP000461880"/>
    </source>
</evidence>
<dbReference type="Gene3D" id="1.10.357.10">
    <property type="entry name" value="Tetracycline Repressor, domain 2"/>
    <property type="match status" value="1"/>
</dbReference>
<dbReference type="Proteomes" id="UP000461880">
    <property type="component" value="Unassembled WGS sequence"/>
</dbReference>
<dbReference type="GO" id="GO:0003677">
    <property type="term" value="F:DNA binding"/>
    <property type="evidence" value="ECO:0007669"/>
    <property type="project" value="UniProtKB-UniRule"/>
</dbReference>
<dbReference type="InterPro" id="IPR050624">
    <property type="entry name" value="HTH-type_Tx_Regulator"/>
</dbReference>
<evidence type="ECO:0000259" key="3">
    <source>
        <dbReference type="PROSITE" id="PS50977"/>
    </source>
</evidence>
<dbReference type="InterPro" id="IPR001647">
    <property type="entry name" value="HTH_TetR"/>
</dbReference>
<proteinExistence type="predicted"/>
<name>A0A7X2NSM8_9FIRM</name>
<gene>
    <name evidence="4" type="ORF">FYJ51_06620</name>
</gene>
<reference evidence="4 5" key="1">
    <citation type="submission" date="2019-08" db="EMBL/GenBank/DDBJ databases">
        <title>In-depth cultivation of the pig gut microbiome towards novel bacterial diversity and tailored functional studies.</title>
        <authorList>
            <person name="Wylensek D."/>
            <person name="Hitch T.C.A."/>
            <person name="Clavel T."/>
        </authorList>
    </citation>
    <scope>NUCLEOTIDE SEQUENCE [LARGE SCALE GENOMIC DNA]</scope>
    <source>
        <strain evidence="4 5">Oil+RF-744-GAM-WT-6</strain>
    </source>
</reference>
<dbReference type="SUPFAM" id="SSF46689">
    <property type="entry name" value="Homeodomain-like"/>
    <property type="match status" value="1"/>
</dbReference>
<evidence type="ECO:0000313" key="4">
    <source>
        <dbReference type="EMBL" id="MSS58576.1"/>
    </source>
</evidence>
<sequence>MRTDGKAAQNKRIKKDALMSTAFDLFSSNGVNHTTISDITERAGLGKGTFYSYFKDKYDIRNHIIAHKSAQIFLKAKQAIEAQPEIRSMEDKIIGMSDNIIDQLTRDKPTLSFIYKNLSWGVFRNVLTSENDTVDFATVFNDAIEESSVKYKDPLVMIYLIIELVSSTCYSSILYSEPMPIAELKTYRYPSIRAIMREQEVKEKPDQS</sequence>
<keyword evidence="1 2" id="KW-0238">DNA-binding</keyword>
<feature type="domain" description="HTH tetR-type" evidence="3">
    <location>
        <begin position="12"/>
        <end position="72"/>
    </location>
</feature>
<dbReference type="Pfam" id="PF00440">
    <property type="entry name" value="TetR_N"/>
    <property type="match status" value="1"/>
</dbReference>
<comment type="caution">
    <text evidence="4">The sequence shown here is derived from an EMBL/GenBank/DDBJ whole genome shotgun (WGS) entry which is preliminary data.</text>
</comment>
<dbReference type="EMBL" id="VUMN01000013">
    <property type="protein sequence ID" value="MSS58576.1"/>
    <property type="molecule type" value="Genomic_DNA"/>
</dbReference>